<dbReference type="AlphaFoldDB" id="A0A6A5T020"/>
<evidence type="ECO:0000313" key="1">
    <source>
        <dbReference type="EMBL" id="KAF1945272.1"/>
    </source>
</evidence>
<keyword evidence="2" id="KW-1185">Reference proteome</keyword>
<evidence type="ECO:0000313" key="2">
    <source>
        <dbReference type="Proteomes" id="UP000800038"/>
    </source>
</evidence>
<gene>
    <name evidence="1" type="ORF">EJ02DRAFT_51908</name>
</gene>
<name>A0A6A5T020_9PLEO</name>
<dbReference type="Proteomes" id="UP000800038">
    <property type="component" value="Unassembled WGS sequence"/>
</dbReference>
<proteinExistence type="predicted"/>
<sequence>MFRKLLAPCAAAHYLPETAEAGFCKRHLTERETLPWLARPEHLQRGLSEAHGNEDTSAHPQLNSSLILYRPSCRLGRLAFPTSDRRLLPPEYRHPRNSLNSVLVRASFFPLS</sequence>
<dbReference type="EMBL" id="ML976010">
    <property type="protein sequence ID" value="KAF1945272.1"/>
    <property type="molecule type" value="Genomic_DNA"/>
</dbReference>
<reference evidence="1" key="1">
    <citation type="journal article" date="2020" name="Stud. Mycol.">
        <title>101 Dothideomycetes genomes: a test case for predicting lifestyles and emergence of pathogens.</title>
        <authorList>
            <person name="Haridas S."/>
            <person name="Albert R."/>
            <person name="Binder M."/>
            <person name="Bloem J."/>
            <person name="Labutti K."/>
            <person name="Salamov A."/>
            <person name="Andreopoulos B."/>
            <person name="Baker S."/>
            <person name="Barry K."/>
            <person name="Bills G."/>
            <person name="Bluhm B."/>
            <person name="Cannon C."/>
            <person name="Castanera R."/>
            <person name="Culley D."/>
            <person name="Daum C."/>
            <person name="Ezra D."/>
            <person name="Gonzalez J."/>
            <person name="Henrissat B."/>
            <person name="Kuo A."/>
            <person name="Liang C."/>
            <person name="Lipzen A."/>
            <person name="Lutzoni F."/>
            <person name="Magnuson J."/>
            <person name="Mondo S."/>
            <person name="Nolan M."/>
            <person name="Ohm R."/>
            <person name="Pangilinan J."/>
            <person name="Park H.-J."/>
            <person name="Ramirez L."/>
            <person name="Alfaro M."/>
            <person name="Sun H."/>
            <person name="Tritt A."/>
            <person name="Yoshinaga Y."/>
            <person name="Zwiers L.-H."/>
            <person name="Turgeon B."/>
            <person name="Goodwin S."/>
            <person name="Spatafora J."/>
            <person name="Crous P."/>
            <person name="Grigoriev I."/>
        </authorList>
    </citation>
    <scope>NUCLEOTIDE SEQUENCE</scope>
    <source>
        <strain evidence="1">CBS 161.51</strain>
    </source>
</reference>
<organism evidence="1 2">
    <name type="scientific">Clathrospora elynae</name>
    <dbReference type="NCBI Taxonomy" id="706981"/>
    <lineage>
        <taxon>Eukaryota</taxon>
        <taxon>Fungi</taxon>
        <taxon>Dikarya</taxon>
        <taxon>Ascomycota</taxon>
        <taxon>Pezizomycotina</taxon>
        <taxon>Dothideomycetes</taxon>
        <taxon>Pleosporomycetidae</taxon>
        <taxon>Pleosporales</taxon>
        <taxon>Diademaceae</taxon>
        <taxon>Clathrospora</taxon>
    </lineage>
</organism>
<accession>A0A6A5T020</accession>
<protein>
    <submittedName>
        <fullName evidence="1">Uncharacterized protein</fullName>
    </submittedName>
</protein>